<protein>
    <recommendedName>
        <fullName evidence="3">Restriction endonuclease</fullName>
    </recommendedName>
</protein>
<reference evidence="1 2" key="1">
    <citation type="submission" date="2024-10" db="EMBL/GenBank/DDBJ databases">
        <title>The Natural Products Discovery Center: Release of the First 8490 Sequenced Strains for Exploring Actinobacteria Biosynthetic Diversity.</title>
        <authorList>
            <person name="Kalkreuter E."/>
            <person name="Kautsar S.A."/>
            <person name="Yang D."/>
            <person name="Bader C.D."/>
            <person name="Teijaro C.N."/>
            <person name="Fluegel L."/>
            <person name="Davis C.M."/>
            <person name="Simpson J.R."/>
            <person name="Lauterbach L."/>
            <person name="Steele A.D."/>
            <person name="Gui C."/>
            <person name="Meng S."/>
            <person name="Li G."/>
            <person name="Viehrig K."/>
            <person name="Ye F."/>
            <person name="Su P."/>
            <person name="Kiefer A.F."/>
            <person name="Nichols A."/>
            <person name="Cepeda A.J."/>
            <person name="Yan W."/>
            <person name="Fan B."/>
            <person name="Jiang Y."/>
            <person name="Adhikari A."/>
            <person name="Zheng C.-J."/>
            <person name="Schuster L."/>
            <person name="Cowan T.M."/>
            <person name="Smanski M.J."/>
            <person name="Chevrette M.G."/>
            <person name="De Carvalho L.P.S."/>
            <person name="Shen B."/>
        </authorList>
    </citation>
    <scope>NUCLEOTIDE SEQUENCE [LARGE SCALE GENOMIC DNA]</scope>
    <source>
        <strain evidence="1 2">NPDC049845</strain>
    </source>
</reference>
<dbReference type="RefSeq" id="WP_396768533.1">
    <property type="nucleotide sequence ID" value="NZ_JBITLA010000002.1"/>
</dbReference>
<evidence type="ECO:0000313" key="1">
    <source>
        <dbReference type="EMBL" id="MFI7261557.1"/>
    </source>
</evidence>
<accession>A0ABW7ZID7</accession>
<proteinExistence type="predicted"/>
<gene>
    <name evidence="1" type="ORF">ACIBP4_04505</name>
</gene>
<organism evidence="1 2">
    <name type="scientific">Micromonospora maritima</name>
    <dbReference type="NCBI Taxonomy" id="986711"/>
    <lineage>
        <taxon>Bacteria</taxon>
        <taxon>Bacillati</taxon>
        <taxon>Actinomycetota</taxon>
        <taxon>Actinomycetes</taxon>
        <taxon>Micromonosporales</taxon>
        <taxon>Micromonosporaceae</taxon>
        <taxon>Micromonospora</taxon>
    </lineage>
</organism>
<evidence type="ECO:0008006" key="3">
    <source>
        <dbReference type="Google" id="ProtNLM"/>
    </source>
</evidence>
<sequence length="581" mass="63482">MTTVNWEREPGERVEEFVAALLLLEHPHGNLITPSRGDRGVDIRVEHPEGFDIYQVKRYASRLDARQAAEIGKSWSTFVRETLPRLPVRSWTLVTPWNPTNERLDWLAELTAEAPFPCRWMGGTNLDVLAARHPELVDYYFGDGGERLHRLMADALQGGRDLPRGVPPQDMLAAAVERQRAIVTNLDQVDPFYRYELEIRTGVVGDLPWDTELGRWASAAYVQYQQLPDGQYSVLRLLPKSAESARLRPITISGRLEVTSGSPEHQAVENFVQFGTPFVDVPGTVTEVIGPPGVARSTPGQGRFQFMVAPESAADLPDLEIRLLDTTGTTHHTLNLTDVELSNGLNGTGSWLSGYDQGGAVQFQFFVNGKDGDAVQLNAQSLTGKVPADVLPAVRLTADLGPGMGIMAAVRGGGPAVTPVWEMSDEPVTPVARWHVRLLEALIAIQRHTYQRITVPDVDATSTADLDAILRVGRLLRGEHVEGTWSEIPLTVTSPENLPVGADEFTFAGLFPMTVRINGHDIALNMRRQIVYCAARLVEPAPAETDQAGGPLRLVPGSTDRAIITAVPDVTGPPRVGIGEA</sequence>
<dbReference type="Proteomes" id="UP001612812">
    <property type="component" value="Unassembled WGS sequence"/>
</dbReference>
<dbReference type="EMBL" id="JBITLE010000001">
    <property type="protein sequence ID" value="MFI7261557.1"/>
    <property type="molecule type" value="Genomic_DNA"/>
</dbReference>
<comment type="caution">
    <text evidence="1">The sequence shown here is derived from an EMBL/GenBank/DDBJ whole genome shotgun (WGS) entry which is preliminary data.</text>
</comment>
<evidence type="ECO:0000313" key="2">
    <source>
        <dbReference type="Proteomes" id="UP001612812"/>
    </source>
</evidence>
<name>A0ABW7ZID7_9ACTN</name>
<keyword evidence="2" id="KW-1185">Reference proteome</keyword>